<dbReference type="InterPro" id="IPR013083">
    <property type="entry name" value="Znf_RING/FYVE/PHD"/>
</dbReference>
<feature type="zinc finger region" description="TRAF-type" evidence="4">
    <location>
        <begin position="38"/>
        <end position="87"/>
    </location>
</feature>
<evidence type="ECO:0000256" key="5">
    <source>
        <dbReference type="SAM" id="MobiDB-lite"/>
    </source>
</evidence>
<evidence type="ECO:0000313" key="8">
    <source>
        <dbReference type="Proteomes" id="UP001163046"/>
    </source>
</evidence>
<dbReference type="SUPFAM" id="SSF49599">
    <property type="entry name" value="TRAF domain-like"/>
    <property type="match status" value="1"/>
</dbReference>
<name>A0A9W9YKU2_9CNID</name>
<reference evidence="7" key="1">
    <citation type="submission" date="2023-01" db="EMBL/GenBank/DDBJ databases">
        <title>Genome assembly of the deep-sea coral Lophelia pertusa.</title>
        <authorList>
            <person name="Herrera S."/>
            <person name="Cordes E."/>
        </authorList>
    </citation>
    <scope>NUCLEOTIDE SEQUENCE</scope>
    <source>
        <strain evidence="7">USNM1676648</strain>
        <tissue evidence="7">Polyp</tissue>
    </source>
</reference>
<dbReference type="PANTHER" id="PTHR10131:SF94">
    <property type="entry name" value="TNF RECEPTOR-ASSOCIATED FACTOR 4"/>
    <property type="match status" value="1"/>
</dbReference>
<feature type="compositionally biased region" description="Acidic residues" evidence="5">
    <location>
        <begin position="271"/>
        <end position="282"/>
    </location>
</feature>
<sequence length="303" mass="35157">MKRCRDGSYKHTQHQNVATGSCNVNTVDKAYQFWLTETHKGGECTRFPLDCPQECGVLEIPREEVESHVRDDCMMTMVVCPYEGAGCSFHDTKSNLKAHLEVSSEEHLNKIWSMLLKTKERLNELEAVEDQNVKLKKDVTELQKQFEEVKQTSAKGQQEISLLNFLLLQAEQDARDREEAEASHQAEEEAQQQEEADHYMKTQARNRSDKSQKHYMKTQARNKPDKSQSPMRKLLRKRLLGGVRQHFTNSKQQDARDREQAEEEGARPQAEEEAQQQDEPEQQAEPLYEGRRRGTEQTRARVL</sequence>
<evidence type="ECO:0000256" key="3">
    <source>
        <dbReference type="ARBA" id="ARBA00022833"/>
    </source>
</evidence>
<protein>
    <submittedName>
        <fullName evidence="7">TNF receptor-associated factor 4</fullName>
    </submittedName>
</protein>
<feature type="compositionally biased region" description="Basic and acidic residues" evidence="5">
    <location>
        <begin position="288"/>
        <end position="303"/>
    </location>
</feature>
<dbReference type="AlphaFoldDB" id="A0A9W9YKU2"/>
<keyword evidence="8" id="KW-1185">Reference proteome</keyword>
<dbReference type="GO" id="GO:0008270">
    <property type="term" value="F:zinc ion binding"/>
    <property type="evidence" value="ECO:0007669"/>
    <property type="project" value="UniProtKB-KW"/>
</dbReference>
<evidence type="ECO:0000313" key="7">
    <source>
        <dbReference type="EMBL" id="KAJ7355994.1"/>
    </source>
</evidence>
<dbReference type="InterPro" id="IPR001293">
    <property type="entry name" value="Znf_TRAF"/>
</dbReference>
<dbReference type="EMBL" id="MU827326">
    <property type="protein sequence ID" value="KAJ7355994.1"/>
    <property type="molecule type" value="Genomic_DNA"/>
</dbReference>
<feature type="compositionally biased region" description="Basic and acidic residues" evidence="5">
    <location>
        <begin position="195"/>
        <end position="212"/>
    </location>
</feature>
<dbReference type="Proteomes" id="UP001163046">
    <property type="component" value="Unassembled WGS sequence"/>
</dbReference>
<feature type="domain" description="TRAF-type" evidence="6">
    <location>
        <begin position="38"/>
        <end position="87"/>
    </location>
</feature>
<comment type="caution">
    <text evidence="7">The sequence shown here is derived from an EMBL/GenBank/DDBJ whole genome shotgun (WGS) entry which is preliminary data.</text>
</comment>
<keyword evidence="1 4" id="KW-0479">Metal-binding</keyword>
<evidence type="ECO:0000256" key="2">
    <source>
        <dbReference type="ARBA" id="ARBA00022771"/>
    </source>
</evidence>
<dbReference type="PANTHER" id="PTHR10131">
    <property type="entry name" value="TNF RECEPTOR ASSOCIATED FACTOR"/>
    <property type="match status" value="1"/>
</dbReference>
<dbReference type="PROSITE" id="PS50145">
    <property type="entry name" value="ZF_TRAF"/>
    <property type="match status" value="1"/>
</dbReference>
<proteinExistence type="predicted"/>
<dbReference type="Pfam" id="PF02176">
    <property type="entry name" value="zf-TRAF"/>
    <property type="match status" value="1"/>
</dbReference>
<keyword evidence="7" id="KW-0675">Receptor</keyword>
<evidence type="ECO:0000259" key="6">
    <source>
        <dbReference type="PROSITE" id="PS50145"/>
    </source>
</evidence>
<feature type="region of interest" description="Disordered" evidence="5">
    <location>
        <begin position="174"/>
        <end position="303"/>
    </location>
</feature>
<dbReference type="PROSITE" id="PS51257">
    <property type="entry name" value="PROKAR_LIPOPROTEIN"/>
    <property type="match status" value="1"/>
</dbReference>
<organism evidence="7 8">
    <name type="scientific">Desmophyllum pertusum</name>
    <dbReference type="NCBI Taxonomy" id="174260"/>
    <lineage>
        <taxon>Eukaryota</taxon>
        <taxon>Metazoa</taxon>
        <taxon>Cnidaria</taxon>
        <taxon>Anthozoa</taxon>
        <taxon>Hexacorallia</taxon>
        <taxon>Scleractinia</taxon>
        <taxon>Caryophylliina</taxon>
        <taxon>Caryophylliidae</taxon>
        <taxon>Desmophyllum</taxon>
    </lineage>
</organism>
<evidence type="ECO:0000256" key="4">
    <source>
        <dbReference type="PROSITE-ProRule" id="PRU00207"/>
    </source>
</evidence>
<feature type="compositionally biased region" description="Basic and acidic residues" evidence="5">
    <location>
        <begin position="253"/>
        <end position="270"/>
    </location>
</feature>
<evidence type="ECO:0000256" key="1">
    <source>
        <dbReference type="ARBA" id="ARBA00022723"/>
    </source>
</evidence>
<accession>A0A9W9YKU2</accession>
<gene>
    <name evidence="7" type="primary">TRAF4_7</name>
    <name evidence="7" type="ORF">OS493_027388</name>
</gene>
<dbReference type="Gene3D" id="3.30.40.10">
    <property type="entry name" value="Zinc/RING finger domain, C3HC4 (zinc finger)"/>
    <property type="match status" value="1"/>
</dbReference>
<feature type="compositionally biased region" description="Basic and acidic residues" evidence="5">
    <location>
        <begin position="174"/>
        <end position="187"/>
    </location>
</feature>
<keyword evidence="3 4" id="KW-0862">Zinc</keyword>
<keyword evidence="2 4" id="KW-0863">Zinc-finger</keyword>